<accession>A0AAD9GJA0</accession>
<keyword evidence="1" id="KW-0732">Signal</keyword>
<keyword evidence="3" id="KW-1185">Reference proteome</keyword>
<sequence length="801" mass="90081">MRLWLVFLSVVATHVTAFVPLRPEGSLSHLPIGRRVNQYGAKSLLDDPLLLAPSSEPGKDDEVVVSKSPAFGFQRTLYTHKRNISAKKPRYNTGDHVYMASGPYRNARGTVLSTFRKAPGEPYLVSVVLDCRNERGVLRGALTDYHGTRVTVHESQLTPRPLFSPYSPPPLSCEDSYMAAVKGKGTGSRMSPEGFNLQCITRIINSSSAKELRSVYDLLCRTTNICPLPYQCMLIQLARSLNQSYDIDDVRALANELLGRLRVSLEEGFSYQSRKSIPWMVWSLHTLHKAHLIRDYESYTAIYRLVRRLLLSNKLPDLTQGEIGLISTGFSSAPFQYKDAYHRLAMIYSYFKPSVVDAKYAATLSGSLSREGISHPGFTRLMCEVVKGQYEVLSSTSALFILEYLANEPDVPKEIKDELLACCSVVEFLKPDASGKQRFREAVRLARLSTSEMEELCIGLRSLDLHLMPYDIMWALSIMRVSPSTSEAVRLLIILASRYFEEYEPKEQIRLLYASRRLKECPTQLIDALEDHLNSMEEDRVLDPLTLKCMARWLSSIPDSRHSCQRLVLEHVERFINFSLNLSRDSAMDERTLRKMMRNVTDCLQAIPILGYELESLAHSASKLLRTCLQYVPDRLRVLLSMLSILAMSRTLFADASKAAYKLLSDPTYEIDEEVKPLAELLLVVKGAMEGTHCIAPIIERFALPSLPEPVDSDMKVTSTPHMDVKEYPVMFSLLVQSGLLDDRSGALSKLYVFAEDNLSSLSNADLVLMRDALVAIGAFDEKWIALIDSLPKGIDAVTSN</sequence>
<feature type="signal peptide" evidence="1">
    <location>
        <begin position="1"/>
        <end position="17"/>
    </location>
</feature>
<evidence type="ECO:0000313" key="3">
    <source>
        <dbReference type="Proteomes" id="UP001195914"/>
    </source>
</evidence>
<dbReference type="AlphaFoldDB" id="A0AAD9GJA0"/>
<feature type="chain" id="PRO_5042291840" evidence="1">
    <location>
        <begin position="18"/>
        <end position="801"/>
    </location>
</feature>
<dbReference type="EMBL" id="JAHBMH010000007">
    <property type="protein sequence ID" value="KAK1939499.1"/>
    <property type="molecule type" value="Genomic_DNA"/>
</dbReference>
<reference evidence="2" key="1">
    <citation type="journal article" date="2014" name="Nucleic Acids Res.">
        <title>The evolutionary dynamics of variant antigen genes in Babesia reveal a history of genomic innovation underlying host-parasite interaction.</title>
        <authorList>
            <person name="Jackson A.P."/>
            <person name="Otto T.D."/>
            <person name="Darby A."/>
            <person name="Ramaprasad A."/>
            <person name="Xia D."/>
            <person name="Echaide I.E."/>
            <person name="Farber M."/>
            <person name="Gahlot S."/>
            <person name="Gamble J."/>
            <person name="Gupta D."/>
            <person name="Gupta Y."/>
            <person name="Jackson L."/>
            <person name="Malandrin L."/>
            <person name="Malas T.B."/>
            <person name="Moussa E."/>
            <person name="Nair M."/>
            <person name="Reid A.J."/>
            <person name="Sanders M."/>
            <person name="Sharma J."/>
            <person name="Tracey A."/>
            <person name="Quail M.A."/>
            <person name="Weir W."/>
            <person name="Wastling J.M."/>
            <person name="Hall N."/>
            <person name="Willadsen P."/>
            <person name="Lingelbach K."/>
            <person name="Shiels B."/>
            <person name="Tait A."/>
            <person name="Berriman M."/>
            <person name="Allred D.R."/>
            <person name="Pain A."/>
        </authorList>
    </citation>
    <scope>NUCLEOTIDE SEQUENCE</scope>
    <source>
        <strain evidence="2">1802A</strain>
    </source>
</reference>
<organism evidence="2 3">
    <name type="scientific">Babesia divergens</name>
    <dbReference type="NCBI Taxonomy" id="32595"/>
    <lineage>
        <taxon>Eukaryota</taxon>
        <taxon>Sar</taxon>
        <taxon>Alveolata</taxon>
        <taxon>Apicomplexa</taxon>
        <taxon>Aconoidasida</taxon>
        <taxon>Piroplasmida</taxon>
        <taxon>Babesiidae</taxon>
        <taxon>Babesia</taxon>
    </lineage>
</organism>
<gene>
    <name evidence="2" type="ORF">X943_000532</name>
</gene>
<evidence type="ECO:0000256" key="1">
    <source>
        <dbReference type="SAM" id="SignalP"/>
    </source>
</evidence>
<reference evidence="2" key="2">
    <citation type="submission" date="2021-05" db="EMBL/GenBank/DDBJ databases">
        <authorList>
            <person name="Pain A."/>
        </authorList>
    </citation>
    <scope>NUCLEOTIDE SEQUENCE</scope>
    <source>
        <strain evidence="2">1802A</strain>
    </source>
</reference>
<evidence type="ECO:0000313" key="2">
    <source>
        <dbReference type="EMBL" id="KAK1939499.1"/>
    </source>
</evidence>
<comment type="caution">
    <text evidence="2">The sequence shown here is derived from an EMBL/GenBank/DDBJ whole genome shotgun (WGS) entry which is preliminary data.</text>
</comment>
<proteinExistence type="predicted"/>
<dbReference type="Proteomes" id="UP001195914">
    <property type="component" value="Unassembled WGS sequence"/>
</dbReference>
<protein>
    <submittedName>
        <fullName evidence="2">Membrane protein</fullName>
    </submittedName>
</protein>
<name>A0AAD9GJA0_BABDI</name>